<dbReference type="InterPro" id="IPR006143">
    <property type="entry name" value="RND_pump_MFP"/>
</dbReference>
<dbReference type="SUPFAM" id="SSF111369">
    <property type="entry name" value="HlyD-like secretion proteins"/>
    <property type="match status" value="1"/>
</dbReference>
<dbReference type="Proteomes" id="UP000321635">
    <property type="component" value="Unassembled WGS sequence"/>
</dbReference>
<dbReference type="OrthoDB" id="9813967at2"/>
<evidence type="ECO:0000256" key="2">
    <source>
        <dbReference type="SAM" id="Coils"/>
    </source>
</evidence>
<evidence type="ECO:0000256" key="3">
    <source>
        <dbReference type="SAM" id="SignalP"/>
    </source>
</evidence>
<proteinExistence type="inferred from homology"/>
<feature type="coiled-coil region" evidence="2">
    <location>
        <begin position="140"/>
        <end position="167"/>
    </location>
</feature>
<feature type="chain" id="PRO_5021892279" evidence="3">
    <location>
        <begin position="23"/>
        <end position="366"/>
    </location>
</feature>
<protein>
    <submittedName>
        <fullName evidence="4">Secretion protein HylD</fullName>
    </submittedName>
</protein>
<comment type="caution">
    <text evidence="4">The sequence shown here is derived from an EMBL/GenBank/DDBJ whole genome shotgun (WGS) entry which is preliminary data.</text>
</comment>
<dbReference type="GO" id="GO:1990281">
    <property type="term" value="C:efflux pump complex"/>
    <property type="evidence" value="ECO:0007669"/>
    <property type="project" value="TreeGrafter"/>
</dbReference>
<dbReference type="Gene3D" id="2.40.50.100">
    <property type="match status" value="1"/>
</dbReference>
<dbReference type="AlphaFoldDB" id="A0A511XBY0"/>
<organism evidence="4 5">
    <name type="scientific">Acetobacter nitrogenifigens DSM 23921 = NBRC 105050</name>
    <dbReference type="NCBI Taxonomy" id="1120919"/>
    <lineage>
        <taxon>Bacteria</taxon>
        <taxon>Pseudomonadati</taxon>
        <taxon>Pseudomonadota</taxon>
        <taxon>Alphaproteobacteria</taxon>
        <taxon>Acetobacterales</taxon>
        <taxon>Acetobacteraceae</taxon>
        <taxon>Acetobacter</taxon>
    </lineage>
</organism>
<dbReference type="PROSITE" id="PS51257">
    <property type="entry name" value="PROKAR_LIPOPROTEIN"/>
    <property type="match status" value="1"/>
</dbReference>
<dbReference type="PANTHER" id="PTHR30469:SF18">
    <property type="entry name" value="RESISTANCE-NODULATION-CELL DIVISION (RND) EFFLUX MEMBRANE FUSION PROTEIN-RELATED"/>
    <property type="match status" value="1"/>
</dbReference>
<evidence type="ECO:0000313" key="5">
    <source>
        <dbReference type="Proteomes" id="UP000321635"/>
    </source>
</evidence>
<dbReference type="Gene3D" id="1.10.287.470">
    <property type="entry name" value="Helix hairpin bin"/>
    <property type="match status" value="1"/>
</dbReference>
<keyword evidence="2" id="KW-0175">Coiled coil</keyword>
<dbReference type="PANTHER" id="PTHR30469">
    <property type="entry name" value="MULTIDRUG RESISTANCE PROTEIN MDTA"/>
    <property type="match status" value="1"/>
</dbReference>
<dbReference type="Gene3D" id="2.40.420.20">
    <property type="match status" value="1"/>
</dbReference>
<evidence type="ECO:0000256" key="1">
    <source>
        <dbReference type="ARBA" id="ARBA00009477"/>
    </source>
</evidence>
<sequence length="366" mass="38178">MAGTRLSLLATASLCVALGLSACKQKNEPDPRTAERVVEVVRIDPAAPGGRAYTGVVAAHVQSDLGFRVAGKIVERLVDAGQTVSKGQALMRLDPTDYVHAVTTQVGGVASLQARWNQTAADERRYHGLVATGAVSASVYDQIKAAADSARAQLDAAIAQEKIARNQHDYAFLRADADGVVVQTLAEPGHVVAAGQTVIVLAHEGPREASVELPEGVRPALHSTAEAELYGNRLSVTARLRQLSDAADPRTRTFEARYVMEGAGADAPLGATVRVRLPDANDALSAFVVPLGAIDDEGKGPGVWSVDEGASTVSFHPVKLASVGDETATIVPGADLRAGMLIAAVGGHYLHAGEHIQITSTKVAMQ</sequence>
<name>A0A511XBY0_9PROT</name>
<gene>
    <name evidence="4" type="ORF">ANI02nite_23500</name>
</gene>
<evidence type="ECO:0000313" key="4">
    <source>
        <dbReference type="EMBL" id="GEN60466.1"/>
    </source>
</evidence>
<dbReference type="NCBIfam" id="TIGR01730">
    <property type="entry name" value="RND_mfp"/>
    <property type="match status" value="1"/>
</dbReference>
<keyword evidence="5" id="KW-1185">Reference proteome</keyword>
<dbReference type="GO" id="GO:0015562">
    <property type="term" value="F:efflux transmembrane transporter activity"/>
    <property type="evidence" value="ECO:0007669"/>
    <property type="project" value="TreeGrafter"/>
</dbReference>
<dbReference type="RefSeq" id="WP_026398118.1">
    <property type="nucleotide sequence ID" value="NZ_AUBI01000009.1"/>
</dbReference>
<reference evidence="4 5" key="1">
    <citation type="submission" date="2019-07" db="EMBL/GenBank/DDBJ databases">
        <title>Whole genome shotgun sequence of Acetobacter nitrogenifigens NBRC 105050.</title>
        <authorList>
            <person name="Hosoyama A."/>
            <person name="Uohara A."/>
            <person name="Ohji S."/>
            <person name="Ichikawa N."/>
        </authorList>
    </citation>
    <scope>NUCLEOTIDE SEQUENCE [LARGE SCALE GENOMIC DNA]</scope>
    <source>
        <strain evidence="4 5">NBRC 105050</strain>
    </source>
</reference>
<dbReference type="Gene3D" id="2.40.30.170">
    <property type="match status" value="1"/>
</dbReference>
<keyword evidence="3" id="KW-0732">Signal</keyword>
<comment type="similarity">
    <text evidence="1">Belongs to the membrane fusion protein (MFP) (TC 8.A.1) family.</text>
</comment>
<feature type="signal peptide" evidence="3">
    <location>
        <begin position="1"/>
        <end position="22"/>
    </location>
</feature>
<accession>A0A511XBY0</accession>
<dbReference type="EMBL" id="BJYF01000018">
    <property type="protein sequence ID" value="GEN60466.1"/>
    <property type="molecule type" value="Genomic_DNA"/>
</dbReference>
<dbReference type="STRING" id="1120919.GCA_000429165_02439"/>